<dbReference type="InterPro" id="IPR008972">
    <property type="entry name" value="Cupredoxin"/>
</dbReference>
<dbReference type="SUPFAM" id="SSF49503">
    <property type="entry name" value="Cupredoxins"/>
    <property type="match status" value="1"/>
</dbReference>
<proteinExistence type="predicted"/>
<dbReference type="Gene3D" id="2.60.40.420">
    <property type="entry name" value="Cupredoxins - blue copper proteins"/>
    <property type="match status" value="1"/>
</dbReference>
<dbReference type="OrthoDB" id="5421909at2759"/>
<evidence type="ECO:0008006" key="3">
    <source>
        <dbReference type="Google" id="ProtNLM"/>
    </source>
</evidence>
<accession>A0A9P7NAJ2</accession>
<keyword evidence="2" id="KW-1185">Reference proteome</keyword>
<dbReference type="PANTHER" id="PTHR34883:SF15">
    <property type="entry name" value="EXTRACELLULAR SERINE-RICH PROTEIN"/>
    <property type="match status" value="1"/>
</dbReference>
<name>A0A9P7NAJ2_9HYPO</name>
<dbReference type="Proteomes" id="UP000748025">
    <property type="component" value="Unassembled WGS sequence"/>
</dbReference>
<dbReference type="AlphaFoldDB" id="A0A9P7NAJ2"/>
<reference evidence="1" key="1">
    <citation type="journal article" date="2020" name="bioRxiv">
        <title>Whole genome comparisons of ergot fungi reveals the divergence and evolution of species within the genus Claviceps are the result of varying mechanisms driving genome evolution and host range expansion.</title>
        <authorList>
            <person name="Wyka S.A."/>
            <person name="Mondo S.J."/>
            <person name="Liu M."/>
            <person name="Dettman J."/>
            <person name="Nalam V."/>
            <person name="Broders K.D."/>
        </authorList>
    </citation>
    <scope>NUCLEOTIDE SEQUENCE</scope>
    <source>
        <strain evidence="1">CCC 602</strain>
    </source>
</reference>
<evidence type="ECO:0000313" key="1">
    <source>
        <dbReference type="EMBL" id="KAG6001573.1"/>
    </source>
</evidence>
<dbReference type="EMBL" id="SRPW01001415">
    <property type="protein sequence ID" value="KAG6001573.1"/>
    <property type="molecule type" value="Genomic_DNA"/>
</dbReference>
<organism evidence="1 2">
    <name type="scientific">Claviceps pusilla</name>
    <dbReference type="NCBI Taxonomy" id="123648"/>
    <lineage>
        <taxon>Eukaryota</taxon>
        <taxon>Fungi</taxon>
        <taxon>Dikarya</taxon>
        <taxon>Ascomycota</taxon>
        <taxon>Pezizomycotina</taxon>
        <taxon>Sordariomycetes</taxon>
        <taxon>Hypocreomycetidae</taxon>
        <taxon>Hypocreales</taxon>
        <taxon>Clavicipitaceae</taxon>
        <taxon>Claviceps</taxon>
    </lineage>
</organism>
<evidence type="ECO:0000313" key="2">
    <source>
        <dbReference type="Proteomes" id="UP000748025"/>
    </source>
</evidence>
<gene>
    <name evidence="1" type="ORF">E4U43_001295</name>
</gene>
<comment type="caution">
    <text evidence="1">The sequence shown here is derived from an EMBL/GenBank/DDBJ whole genome shotgun (WGS) entry which is preliminary data.</text>
</comment>
<dbReference type="InterPro" id="IPR052953">
    <property type="entry name" value="Ser-rich/MCO-related"/>
</dbReference>
<dbReference type="CDD" id="cd00920">
    <property type="entry name" value="Cupredoxin"/>
    <property type="match status" value="1"/>
</dbReference>
<sequence length="228" mass="23636">MPSLKTYLAAAGFASLTMADIIKITATGNNTFIPDSVVAKLGDVVEFHFQSGNHSVVAGDYDCPCFPLPPGSGFSSGFFDVKACEDENVFRVTWTNTDPVVFYSSQGDECSKGMVGIINPNEKQTLQSYKTRASQLPTCVQPGKCCLREESVDDKAVCNNDDGKEGKNDIDIGGGDGTCSIGKNETGCGVKPDGGSGGVMKSSVNTLQVPLLAAAVAAAGAIVAFAGL</sequence>
<dbReference type="PANTHER" id="PTHR34883">
    <property type="entry name" value="SERINE-RICH PROTEIN, PUTATIVE-RELATED-RELATED"/>
    <property type="match status" value="1"/>
</dbReference>
<protein>
    <recommendedName>
        <fullName evidence="3">Phytocyanin domain-containing protein</fullName>
    </recommendedName>
</protein>